<comment type="function">
    <text evidence="8">Hydrolyzes ribosome-free peptidyl-tRNAs (with 1 or more amino acids incorporated), which drop off the ribosome during protein synthesis, or as a result of ribosome stalling.</text>
</comment>
<keyword evidence="5 8" id="KW-0694">RNA-binding</keyword>
<gene>
    <name evidence="8" type="primary">pth</name>
    <name evidence="11" type="ORF">HCT46_01920</name>
</gene>
<evidence type="ECO:0000256" key="8">
    <source>
        <dbReference type="HAMAP-Rule" id="MF_00083"/>
    </source>
</evidence>
<dbReference type="InterPro" id="IPR001328">
    <property type="entry name" value="Pept_tRNA_hydro"/>
</dbReference>
<comment type="catalytic activity">
    <reaction evidence="8 9">
        <text>an N-acyl-L-alpha-aminoacyl-tRNA + H2O = an N-acyl-L-amino acid + a tRNA + H(+)</text>
        <dbReference type="Rhea" id="RHEA:54448"/>
        <dbReference type="Rhea" id="RHEA-COMP:10123"/>
        <dbReference type="Rhea" id="RHEA-COMP:13883"/>
        <dbReference type="ChEBI" id="CHEBI:15377"/>
        <dbReference type="ChEBI" id="CHEBI:15378"/>
        <dbReference type="ChEBI" id="CHEBI:59874"/>
        <dbReference type="ChEBI" id="CHEBI:78442"/>
        <dbReference type="ChEBI" id="CHEBI:138191"/>
        <dbReference type="EC" id="3.1.1.29"/>
    </reaction>
</comment>
<dbReference type="InterPro" id="IPR036416">
    <property type="entry name" value="Pept_tRNA_hydro_sf"/>
</dbReference>
<sequence>MLTLKHWKMLALLQLTIQLLLVLMLLSKTQKIIIGLGNPGLQYQQTRHNVGFSAIDSILSNYSTHQLSHKDSYLLYKIQLPNTSLYLVKPQTFMNLSGKVLPNLWKKTGTNVDSMLVICDNLDLPLGHVKFREKGSSAGQKGLKSIIEYTGTQNFHRIFIGIGRPNIRQDVPSYVLSQFNTTEQTVMQQSYKVITEAIPYWLQGDFSSIHELFIKYSKSIS</sequence>
<evidence type="ECO:0000256" key="3">
    <source>
        <dbReference type="ARBA" id="ARBA00022555"/>
    </source>
</evidence>
<evidence type="ECO:0000256" key="5">
    <source>
        <dbReference type="ARBA" id="ARBA00022884"/>
    </source>
</evidence>
<comment type="subcellular location">
    <subcellularLocation>
        <location evidence="8">Cytoplasm</location>
    </subcellularLocation>
</comment>
<comment type="caution">
    <text evidence="11">The sequence shown here is derived from an EMBL/GenBank/DDBJ whole genome shotgun (WGS) entry which is preliminary data.</text>
</comment>
<feature type="site" description="Discriminates between blocked and unblocked aminoacyl-tRNA" evidence="8">
    <location>
        <position position="38"/>
    </location>
</feature>
<feature type="site" description="Stabilizes the basic form of H active site to accept a proton" evidence="8">
    <location>
        <position position="120"/>
    </location>
</feature>
<evidence type="ECO:0000256" key="7">
    <source>
        <dbReference type="ARBA" id="ARBA00050038"/>
    </source>
</evidence>
<evidence type="ECO:0000313" key="12">
    <source>
        <dbReference type="Proteomes" id="UP000752013"/>
    </source>
</evidence>
<evidence type="ECO:0000256" key="4">
    <source>
        <dbReference type="ARBA" id="ARBA00022801"/>
    </source>
</evidence>
<feature type="binding site" evidence="8">
    <location>
        <position position="43"/>
    </location>
    <ligand>
        <name>tRNA</name>
        <dbReference type="ChEBI" id="CHEBI:17843"/>
    </ligand>
</feature>
<dbReference type="EC" id="3.1.1.29" evidence="1 8"/>
<dbReference type="NCBIfam" id="TIGR00447">
    <property type="entry name" value="pth"/>
    <property type="match status" value="1"/>
</dbReference>
<accession>A0A968KTY6</accession>
<keyword evidence="2 8" id="KW-0963">Cytoplasm</keyword>
<organism evidence="11 12">
    <name type="scientific">Entomospira nematocerorum</name>
    <dbReference type="NCBI Taxonomy" id="2719987"/>
    <lineage>
        <taxon>Bacteria</taxon>
        <taxon>Pseudomonadati</taxon>
        <taxon>Spirochaetota</taxon>
        <taxon>Spirochaetia</taxon>
        <taxon>Spirochaetales</taxon>
        <taxon>Spirochaetaceae</taxon>
        <taxon>Entomospira</taxon>
    </lineage>
</organism>
<dbReference type="PANTHER" id="PTHR17224">
    <property type="entry name" value="PEPTIDYL-TRNA HYDROLASE"/>
    <property type="match status" value="1"/>
</dbReference>
<dbReference type="CDD" id="cd00462">
    <property type="entry name" value="PTH"/>
    <property type="match status" value="1"/>
</dbReference>
<dbReference type="RefSeq" id="WP_167703138.1">
    <property type="nucleotide sequence ID" value="NZ_CP118168.1"/>
</dbReference>
<keyword evidence="4 8" id="KW-0378">Hydrolase</keyword>
<dbReference type="GO" id="GO:0004045">
    <property type="term" value="F:peptidyl-tRNA hydrolase activity"/>
    <property type="evidence" value="ECO:0007669"/>
    <property type="project" value="UniProtKB-UniRule"/>
</dbReference>
<evidence type="ECO:0000256" key="6">
    <source>
        <dbReference type="ARBA" id="ARBA00038063"/>
    </source>
</evidence>
<dbReference type="AlphaFoldDB" id="A0A968KTY6"/>
<feature type="binding site" evidence="8">
    <location>
        <position position="95"/>
    </location>
    <ligand>
        <name>tRNA</name>
        <dbReference type="ChEBI" id="CHEBI:17843"/>
    </ligand>
</feature>
<evidence type="ECO:0000256" key="10">
    <source>
        <dbReference type="RuleBase" id="RU004320"/>
    </source>
</evidence>
<dbReference type="Gene3D" id="3.40.50.1470">
    <property type="entry name" value="Peptidyl-tRNA hydrolase"/>
    <property type="match status" value="1"/>
</dbReference>
<keyword evidence="3 8" id="KW-0820">tRNA-binding</keyword>
<name>A0A968KTY6_9SPIO</name>
<dbReference type="PANTHER" id="PTHR17224:SF1">
    <property type="entry name" value="PEPTIDYL-TRNA HYDROLASE"/>
    <property type="match status" value="1"/>
</dbReference>
<dbReference type="GO" id="GO:0006515">
    <property type="term" value="P:protein quality control for misfolded or incompletely synthesized proteins"/>
    <property type="evidence" value="ECO:0007669"/>
    <property type="project" value="UniProtKB-UniRule"/>
</dbReference>
<evidence type="ECO:0000256" key="1">
    <source>
        <dbReference type="ARBA" id="ARBA00013260"/>
    </source>
</evidence>
<dbReference type="Pfam" id="PF01195">
    <property type="entry name" value="Pept_tRNA_hydro"/>
    <property type="match status" value="1"/>
</dbReference>
<evidence type="ECO:0000256" key="9">
    <source>
        <dbReference type="RuleBase" id="RU000673"/>
    </source>
</evidence>
<dbReference type="Proteomes" id="UP000752013">
    <property type="component" value="Unassembled WGS sequence"/>
</dbReference>
<dbReference type="GO" id="GO:0072344">
    <property type="term" value="P:rescue of stalled ribosome"/>
    <property type="evidence" value="ECO:0007669"/>
    <property type="project" value="UniProtKB-UniRule"/>
</dbReference>
<dbReference type="HAMAP" id="MF_00083">
    <property type="entry name" value="Pept_tRNA_hydro_bact"/>
    <property type="match status" value="1"/>
</dbReference>
<dbReference type="GO" id="GO:0000049">
    <property type="term" value="F:tRNA binding"/>
    <property type="evidence" value="ECO:0007669"/>
    <property type="project" value="UniProtKB-UniRule"/>
</dbReference>
<feature type="binding site" evidence="8">
    <location>
        <position position="93"/>
    </location>
    <ligand>
        <name>tRNA</name>
        <dbReference type="ChEBI" id="CHEBI:17843"/>
    </ligand>
</feature>
<proteinExistence type="inferred from homology"/>
<comment type="subunit">
    <text evidence="8">Monomer.</text>
</comment>
<feature type="active site" description="Proton acceptor" evidence="8">
    <location>
        <position position="48"/>
    </location>
</feature>
<evidence type="ECO:0000313" key="11">
    <source>
        <dbReference type="EMBL" id="NIZ46684.1"/>
    </source>
</evidence>
<dbReference type="GO" id="GO:0005737">
    <property type="term" value="C:cytoplasm"/>
    <property type="evidence" value="ECO:0007669"/>
    <property type="project" value="UniProtKB-SubCell"/>
</dbReference>
<dbReference type="SUPFAM" id="SSF53178">
    <property type="entry name" value="Peptidyl-tRNA hydrolase-like"/>
    <property type="match status" value="1"/>
</dbReference>
<comment type="function">
    <text evidence="8">Catalyzes the release of premature peptidyl moieties from peptidyl-tRNA molecules trapped in stalled 50S ribosomal subunits, and thus maintains levels of free tRNAs and 50S ribosomes.</text>
</comment>
<keyword evidence="12" id="KW-1185">Reference proteome</keyword>
<dbReference type="EMBL" id="JAATLK010000001">
    <property type="protein sequence ID" value="NIZ46684.1"/>
    <property type="molecule type" value="Genomic_DNA"/>
</dbReference>
<comment type="caution">
    <text evidence="8">Lacks conserved residue(s) required for the propagation of feature annotation.</text>
</comment>
<dbReference type="PROSITE" id="PS01195">
    <property type="entry name" value="PEPT_TRNA_HYDROL_1"/>
    <property type="match status" value="1"/>
</dbReference>
<dbReference type="InterPro" id="IPR018171">
    <property type="entry name" value="Pept_tRNA_hydro_CS"/>
</dbReference>
<reference evidence="11" key="1">
    <citation type="submission" date="2020-03" db="EMBL/GenBank/DDBJ databases">
        <title>Spirochaetal bacteria isolated from arthropods constitute a novel genus Entomospira genus novum within the order Spirochaetales.</title>
        <authorList>
            <person name="Grana-Miraglia L."/>
            <person name="Sikutova S."/>
            <person name="Fingerle V."/>
            <person name="Sing A."/>
            <person name="Castillo-Ramirez S."/>
            <person name="Margos G."/>
            <person name="Rudolf I."/>
        </authorList>
    </citation>
    <scope>NUCLEOTIDE SEQUENCE</scope>
    <source>
        <strain evidence="11">BR208</strain>
    </source>
</reference>
<protein>
    <recommendedName>
        <fullName evidence="7 8">Peptidyl-tRNA hydrolase</fullName>
        <shortName evidence="8">Pth</shortName>
        <ecNumber evidence="1 8">3.1.1.29</ecNumber>
    </recommendedName>
</protein>
<evidence type="ECO:0000256" key="2">
    <source>
        <dbReference type="ARBA" id="ARBA00022490"/>
    </source>
</evidence>
<comment type="similarity">
    <text evidence="6 8 10">Belongs to the PTH family.</text>
</comment>